<gene>
    <name evidence="1" type="ORF">QQ020_21395</name>
</gene>
<comment type="caution">
    <text evidence="1">The sequence shown here is derived from an EMBL/GenBank/DDBJ whole genome shotgun (WGS) entry which is preliminary data.</text>
</comment>
<dbReference type="EMBL" id="JAUJEB010000005">
    <property type="protein sequence ID" value="MDN5214649.1"/>
    <property type="molecule type" value="Genomic_DNA"/>
</dbReference>
<proteinExistence type="predicted"/>
<evidence type="ECO:0000313" key="1">
    <source>
        <dbReference type="EMBL" id="MDN5214649.1"/>
    </source>
</evidence>
<dbReference type="Gene3D" id="3.40.50.720">
    <property type="entry name" value="NAD(P)-binding Rossmann-like Domain"/>
    <property type="match status" value="1"/>
</dbReference>
<accession>A0ABT8LA62</accession>
<organism evidence="1 2">
    <name type="scientific">Agaribacillus aureus</name>
    <dbReference type="NCBI Taxonomy" id="3051825"/>
    <lineage>
        <taxon>Bacteria</taxon>
        <taxon>Pseudomonadati</taxon>
        <taxon>Bacteroidota</taxon>
        <taxon>Cytophagia</taxon>
        <taxon>Cytophagales</taxon>
        <taxon>Splendidivirgaceae</taxon>
        <taxon>Agaribacillus</taxon>
    </lineage>
</organism>
<evidence type="ECO:0000313" key="2">
    <source>
        <dbReference type="Proteomes" id="UP001172083"/>
    </source>
</evidence>
<dbReference type="PANTHER" id="PTHR13812">
    <property type="entry name" value="KETIMINE REDUCTASE MU-CRYSTALLIN"/>
    <property type="match status" value="1"/>
</dbReference>
<dbReference type="SUPFAM" id="SSF51735">
    <property type="entry name" value="NAD(P)-binding Rossmann-fold domains"/>
    <property type="match status" value="1"/>
</dbReference>
<dbReference type="Pfam" id="PF02423">
    <property type="entry name" value="OCD_Mu_crystall"/>
    <property type="match status" value="1"/>
</dbReference>
<dbReference type="Gene3D" id="3.30.1780.10">
    <property type="entry name" value="ornithine cyclodeaminase, domain 1"/>
    <property type="match status" value="1"/>
</dbReference>
<keyword evidence="2" id="KW-1185">Reference proteome</keyword>
<dbReference type="Proteomes" id="UP001172083">
    <property type="component" value="Unassembled WGS sequence"/>
</dbReference>
<sequence>MSDNITFINDTFIESNTDFGEIIGLLKNAMASSLIEVPLRHHHELTNPEEQEKSTLLLMPAWNPGKDAGVKLVTVSPNNSRYNLPSIQGVYIYFDMRQGGIKAILAASALTAKRTAAASALASSYLTVKDASSLLMIGTGKLSPNLILAHAAVRPIKQVFVWGRSMDKAVKIQEQLKGQPFTVEIVSTIEEKIDEVDIISCATLSKTPLIPGKRLRRGQHLDLVGAYKTDMRETDDDAIVKSTLFVDSYQGALQEAGELVIPLKKGLITENDIKADLFDLCAGNKPGRNSAEQITLFKSVGHAIEDLVAAGYYYEKFKR</sequence>
<protein>
    <submittedName>
        <fullName evidence="1">Ornithine cyclodeaminase family protein</fullName>
    </submittedName>
</protein>
<reference evidence="1" key="1">
    <citation type="submission" date="2023-06" db="EMBL/GenBank/DDBJ databases">
        <title>Genomic of Agaribacillus aureum.</title>
        <authorList>
            <person name="Wang G."/>
        </authorList>
    </citation>
    <scope>NUCLEOTIDE SEQUENCE</scope>
    <source>
        <strain evidence="1">BMA12</strain>
    </source>
</reference>
<dbReference type="InterPro" id="IPR003462">
    <property type="entry name" value="ODC_Mu_crystall"/>
</dbReference>
<dbReference type="NCBIfam" id="NF004793">
    <property type="entry name" value="PRK06141.1"/>
    <property type="match status" value="1"/>
</dbReference>
<dbReference type="RefSeq" id="WP_346759988.1">
    <property type="nucleotide sequence ID" value="NZ_JAUJEB010000005.1"/>
</dbReference>
<dbReference type="PIRSF" id="PIRSF001439">
    <property type="entry name" value="CryM"/>
    <property type="match status" value="1"/>
</dbReference>
<dbReference type="PANTHER" id="PTHR13812:SF19">
    <property type="entry name" value="KETIMINE REDUCTASE MU-CRYSTALLIN"/>
    <property type="match status" value="1"/>
</dbReference>
<name>A0ABT8LA62_9BACT</name>
<dbReference type="InterPro" id="IPR023401">
    <property type="entry name" value="ODC_N"/>
</dbReference>
<dbReference type="InterPro" id="IPR036291">
    <property type="entry name" value="NAD(P)-bd_dom_sf"/>
</dbReference>